<name>A0A318HPP8_9BACT</name>
<accession>A0A318HPP8</accession>
<evidence type="ECO:0000313" key="2">
    <source>
        <dbReference type="EMBL" id="PXX18909.1"/>
    </source>
</evidence>
<dbReference type="Proteomes" id="UP000248314">
    <property type="component" value="Unassembled WGS sequence"/>
</dbReference>
<evidence type="ECO:0000313" key="3">
    <source>
        <dbReference type="Proteomes" id="UP000248314"/>
    </source>
</evidence>
<feature type="transmembrane region" description="Helical" evidence="1">
    <location>
        <begin position="87"/>
        <end position="109"/>
    </location>
</feature>
<reference evidence="2 3" key="1">
    <citation type="submission" date="2018-05" db="EMBL/GenBank/DDBJ databases">
        <title>Genomic Encyclopedia of Type Strains, Phase I: the one thousand microbial genomes (KMG-I) project.</title>
        <authorList>
            <person name="Kyrpides N."/>
        </authorList>
    </citation>
    <scope>NUCLEOTIDE SEQUENCE [LARGE SCALE GENOMIC DNA]</scope>
    <source>
        <strain evidence="2 3">DSM 15611</strain>
    </source>
</reference>
<organism evidence="2 3">
    <name type="scientific">Hoylesella shahii DSM 15611 = JCM 12083</name>
    <dbReference type="NCBI Taxonomy" id="1122991"/>
    <lineage>
        <taxon>Bacteria</taxon>
        <taxon>Pseudomonadati</taxon>
        <taxon>Bacteroidota</taxon>
        <taxon>Bacteroidia</taxon>
        <taxon>Bacteroidales</taxon>
        <taxon>Prevotellaceae</taxon>
        <taxon>Hoylesella</taxon>
    </lineage>
</organism>
<evidence type="ECO:0008006" key="4">
    <source>
        <dbReference type="Google" id="ProtNLM"/>
    </source>
</evidence>
<feature type="transmembrane region" description="Helical" evidence="1">
    <location>
        <begin position="115"/>
        <end position="135"/>
    </location>
</feature>
<keyword evidence="1" id="KW-0812">Transmembrane</keyword>
<dbReference type="EMBL" id="QJJX01000046">
    <property type="protein sequence ID" value="PXX18909.1"/>
    <property type="molecule type" value="Genomic_DNA"/>
</dbReference>
<protein>
    <recommendedName>
        <fullName evidence="4">Signal transducing protein</fullName>
    </recommendedName>
</protein>
<comment type="caution">
    <text evidence="2">The sequence shown here is derived from an EMBL/GenBank/DDBJ whole genome shotgun (WGS) entry which is preliminary data.</text>
</comment>
<keyword evidence="3" id="KW-1185">Reference proteome</keyword>
<evidence type="ECO:0000256" key="1">
    <source>
        <dbReference type="SAM" id="Phobius"/>
    </source>
</evidence>
<gene>
    <name evidence="2" type="ORF">EJ73_02546</name>
</gene>
<proteinExistence type="predicted"/>
<keyword evidence="1" id="KW-1133">Transmembrane helix</keyword>
<dbReference type="AlphaFoldDB" id="A0A318HPP8"/>
<sequence>MADEIVSKLAEEGIISSLHDELDDPVYGAYGPNPGIEVRVCKKDFVQSLRILKEINETRTKQLPWCPNCGSENVVALKKEEGKRSRATSFIGVALIVLGCIGIFLPNFIEALVSISLYCLVISPFVMLGGILLVVPKPSSQFYKCAECGKKFKKKVT</sequence>
<keyword evidence="1" id="KW-0472">Membrane</keyword>